<proteinExistence type="predicted"/>
<organism evidence="1 2">
    <name type="scientific">Plesiocystis pacifica SIR-1</name>
    <dbReference type="NCBI Taxonomy" id="391625"/>
    <lineage>
        <taxon>Bacteria</taxon>
        <taxon>Pseudomonadati</taxon>
        <taxon>Myxococcota</taxon>
        <taxon>Polyangia</taxon>
        <taxon>Nannocystales</taxon>
        <taxon>Nannocystaceae</taxon>
        <taxon>Plesiocystis</taxon>
    </lineage>
</organism>
<accession>A6GBR2</accession>
<gene>
    <name evidence="1" type="ORF">PPSIR1_38164</name>
</gene>
<name>A6GBR2_9BACT</name>
<dbReference type="AlphaFoldDB" id="A6GBR2"/>
<evidence type="ECO:0000313" key="2">
    <source>
        <dbReference type="Proteomes" id="UP000005801"/>
    </source>
</evidence>
<comment type="caution">
    <text evidence="1">The sequence shown here is derived from an EMBL/GenBank/DDBJ whole genome shotgun (WGS) entry which is preliminary data.</text>
</comment>
<sequence>MAGQARDAAERANGGAAVSAMDRAFTLSTDGDPDQLEVLAIAAHDAATALEKHGLLEDALMIWAYAITLDRRLGREAELLNARAAILALDTKFNRAKKASHEPGFTAVPTQSK</sequence>
<keyword evidence="2" id="KW-1185">Reference proteome</keyword>
<dbReference type="Proteomes" id="UP000005801">
    <property type="component" value="Unassembled WGS sequence"/>
</dbReference>
<evidence type="ECO:0000313" key="1">
    <source>
        <dbReference type="EMBL" id="EDM76679.1"/>
    </source>
</evidence>
<reference evidence="1 2" key="1">
    <citation type="submission" date="2007-06" db="EMBL/GenBank/DDBJ databases">
        <authorList>
            <person name="Shimkets L."/>
            <person name="Ferriera S."/>
            <person name="Johnson J."/>
            <person name="Kravitz S."/>
            <person name="Beeson K."/>
            <person name="Sutton G."/>
            <person name="Rogers Y.-H."/>
            <person name="Friedman R."/>
            <person name="Frazier M."/>
            <person name="Venter J.C."/>
        </authorList>
    </citation>
    <scope>NUCLEOTIDE SEQUENCE [LARGE SCALE GENOMIC DNA]</scope>
    <source>
        <strain evidence="1 2">SIR-1</strain>
    </source>
</reference>
<dbReference type="EMBL" id="ABCS01000060">
    <property type="protein sequence ID" value="EDM76679.1"/>
    <property type="molecule type" value="Genomic_DNA"/>
</dbReference>
<protein>
    <submittedName>
        <fullName evidence="1">Uncharacterized protein</fullName>
    </submittedName>
</protein>